<feature type="non-terminal residue" evidence="2">
    <location>
        <position position="1"/>
    </location>
</feature>
<name>A0A8S3F7M2_9BILA</name>
<evidence type="ECO:0000313" key="4">
    <source>
        <dbReference type="EMBL" id="CAF5221369.1"/>
    </source>
</evidence>
<accession>A0A8S3F7M2</accession>
<proteinExistence type="predicted"/>
<dbReference type="EMBL" id="CAJOBH010240625">
    <property type="protein sequence ID" value="CAF5107902.1"/>
    <property type="molecule type" value="Genomic_DNA"/>
</dbReference>
<gene>
    <name evidence="2" type="ORF">BYL167_LOCUS65262</name>
    <name evidence="3" type="ORF">GIL414_LOCUS74308</name>
    <name evidence="4" type="ORF">SMN809_LOCUS82324</name>
</gene>
<evidence type="ECO:0000313" key="5">
    <source>
        <dbReference type="Proteomes" id="UP000681967"/>
    </source>
</evidence>
<sequence>MLTASAEVIINQHPGGSKSRRLISQLRGNNSSSKASLRTV</sequence>
<evidence type="ECO:0000313" key="2">
    <source>
        <dbReference type="EMBL" id="CAF5107902.1"/>
    </source>
</evidence>
<dbReference type="Proteomes" id="UP000676336">
    <property type="component" value="Unassembled WGS sequence"/>
</dbReference>
<dbReference type="AlphaFoldDB" id="A0A8S3F7M2"/>
<dbReference type="Proteomes" id="UP000681720">
    <property type="component" value="Unassembled WGS sequence"/>
</dbReference>
<evidence type="ECO:0000256" key="1">
    <source>
        <dbReference type="SAM" id="MobiDB-lite"/>
    </source>
</evidence>
<dbReference type="EMBL" id="CAJOBI010351288">
    <property type="protein sequence ID" value="CAF5221369.1"/>
    <property type="molecule type" value="Genomic_DNA"/>
</dbReference>
<reference evidence="2" key="1">
    <citation type="submission" date="2021-02" db="EMBL/GenBank/DDBJ databases">
        <authorList>
            <person name="Nowell W R."/>
        </authorList>
    </citation>
    <scope>NUCLEOTIDE SEQUENCE</scope>
</reference>
<dbReference type="EMBL" id="CAJOBJ010340540">
    <property type="protein sequence ID" value="CAF5194526.1"/>
    <property type="molecule type" value="Genomic_DNA"/>
</dbReference>
<comment type="caution">
    <text evidence="2">The sequence shown here is derived from an EMBL/GenBank/DDBJ whole genome shotgun (WGS) entry which is preliminary data.</text>
</comment>
<feature type="region of interest" description="Disordered" evidence="1">
    <location>
        <begin position="1"/>
        <end position="40"/>
    </location>
</feature>
<feature type="compositionally biased region" description="Polar residues" evidence="1">
    <location>
        <begin position="26"/>
        <end position="40"/>
    </location>
</feature>
<protein>
    <submittedName>
        <fullName evidence="2">Uncharacterized protein</fullName>
    </submittedName>
</protein>
<dbReference type="Proteomes" id="UP000681967">
    <property type="component" value="Unassembled WGS sequence"/>
</dbReference>
<evidence type="ECO:0000313" key="3">
    <source>
        <dbReference type="EMBL" id="CAF5194526.1"/>
    </source>
</evidence>
<organism evidence="2 5">
    <name type="scientific">Rotaria magnacalcarata</name>
    <dbReference type="NCBI Taxonomy" id="392030"/>
    <lineage>
        <taxon>Eukaryota</taxon>
        <taxon>Metazoa</taxon>
        <taxon>Spiralia</taxon>
        <taxon>Gnathifera</taxon>
        <taxon>Rotifera</taxon>
        <taxon>Eurotatoria</taxon>
        <taxon>Bdelloidea</taxon>
        <taxon>Philodinida</taxon>
        <taxon>Philodinidae</taxon>
        <taxon>Rotaria</taxon>
    </lineage>
</organism>